<dbReference type="AlphaFoldDB" id="A0ABC8WLH8"/>
<dbReference type="GO" id="GO:0005576">
    <property type="term" value="C:extracellular region"/>
    <property type="evidence" value="ECO:0007669"/>
    <property type="project" value="UniProtKB-SubCell"/>
</dbReference>
<feature type="chain" id="PRO_5044721172" description="Prolamin-like domain-containing protein" evidence="10">
    <location>
        <begin position="33"/>
        <end position="151"/>
    </location>
</feature>
<dbReference type="GO" id="GO:2000008">
    <property type="term" value="P:regulation of protein localization to cell surface"/>
    <property type="evidence" value="ECO:0007669"/>
    <property type="project" value="UniProtKB-ARBA"/>
</dbReference>
<evidence type="ECO:0000256" key="6">
    <source>
        <dbReference type="ARBA" id="ARBA00023329"/>
    </source>
</evidence>
<dbReference type="Proteomes" id="UP001497457">
    <property type="component" value="Chromosome 11b"/>
</dbReference>
<protein>
    <recommendedName>
        <fullName evidence="11">Prolamin-like domain-containing protein</fullName>
    </recommendedName>
</protein>
<sequence length="151" mass="15443">MATEAASAPRLRLAAVVALLVLSLVATAPARGAPASAVPPLAARLRAFSTSLDEAGEEGGFVECWDALTRLGSCTSEIVIFFVNGESYIGPECCVAIRGATRHCWPSMLAAAGFTAEEADVLRGFCDAEANKGAPPPPSPPAGPVPAPRKP</sequence>
<dbReference type="InterPro" id="IPR044711">
    <property type="entry name" value="EC11-15"/>
</dbReference>
<reference evidence="13 14" key="2">
    <citation type="submission" date="2024-10" db="EMBL/GenBank/DDBJ databases">
        <authorList>
            <person name="Ryan C."/>
        </authorList>
    </citation>
    <scope>NUCLEOTIDE SEQUENCE [LARGE SCALE GENOMIC DNA]</scope>
</reference>
<feature type="compositionally biased region" description="Pro residues" evidence="9">
    <location>
        <begin position="134"/>
        <end position="151"/>
    </location>
</feature>
<feature type="signal peptide" evidence="10">
    <location>
        <begin position="1"/>
        <end position="32"/>
    </location>
</feature>
<evidence type="ECO:0000256" key="1">
    <source>
        <dbReference type="ARBA" id="ARBA00004541"/>
    </source>
</evidence>
<evidence type="ECO:0000313" key="13">
    <source>
        <dbReference type="EMBL" id="CAL4911421.1"/>
    </source>
</evidence>
<proteinExistence type="inferred from homology"/>
<dbReference type="GO" id="GO:0080155">
    <property type="term" value="P:regulation of double fertilization forming a zygote and endosperm"/>
    <property type="evidence" value="ECO:0007669"/>
    <property type="project" value="UniProtKB-ARBA"/>
</dbReference>
<dbReference type="GO" id="GO:0031410">
    <property type="term" value="C:cytoplasmic vesicle"/>
    <property type="evidence" value="ECO:0007669"/>
    <property type="project" value="UniProtKB-SubCell"/>
</dbReference>
<feature type="region of interest" description="Disordered" evidence="9">
    <location>
        <begin position="128"/>
        <end position="151"/>
    </location>
</feature>
<dbReference type="PANTHER" id="PTHR35293:SF12">
    <property type="entry name" value="EXPRESSED PROTEIN"/>
    <property type="match status" value="1"/>
</dbReference>
<keyword evidence="6" id="KW-0968">Cytoplasmic vesicle</keyword>
<keyword evidence="5" id="KW-0278">Fertilization</keyword>
<dbReference type="EMBL" id="OZ075121">
    <property type="protein sequence ID" value="CAL4904047.1"/>
    <property type="molecule type" value="Genomic_DNA"/>
</dbReference>
<gene>
    <name evidence="12" type="ORF">URODEC1_LOCUS10898</name>
    <name evidence="13" type="ORF">URODEC1_LOCUS14987</name>
</gene>
<evidence type="ECO:0000256" key="9">
    <source>
        <dbReference type="SAM" id="MobiDB-lite"/>
    </source>
</evidence>
<evidence type="ECO:0000256" key="10">
    <source>
        <dbReference type="SAM" id="SignalP"/>
    </source>
</evidence>
<dbReference type="Proteomes" id="UP001497457">
    <property type="component" value="Chromosome 12b"/>
</dbReference>
<evidence type="ECO:0000259" key="11">
    <source>
        <dbReference type="Pfam" id="PF05617"/>
    </source>
</evidence>
<evidence type="ECO:0000313" key="14">
    <source>
        <dbReference type="Proteomes" id="UP001497457"/>
    </source>
</evidence>
<comment type="subcellular location">
    <subcellularLocation>
        <location evidence="1">Cytoplasmic vesicle</location>
    </subcellularLocation>
    <subcellularLocation>
        <location evidence="2">Secreted</location>
    </subcellularLocation>
</comment>
<accession>A0ABC8WLH8</accession>
<evidence type="ECO:0000256" key="8">
    <source>
        <dbReference type="ARBA" id="ARBA00034484"/>
    </source>
</evidence>
<organism evidence="13 14">
    <name type="scientific">Urochloa decumbens</name>
    <dbReference type="NCBI Taxonomy" id="240449"/>
    <lineage>
        <taxon>Eukaryota</taxon>
        <taxon>Viridiplantae</taxon>
        <taxon>Streptophyta</taxon>
        <taxon>Embryophyta</taxon>
        <taxon>Tracheophyta</taxon>
        <taxon>Spermatophyta</taxon>
        <taxon>Magnoliopsida</taxon>
        <taxon>Liliopsida</taxon>
        <taxon>Poales</taxon>
        <taxon>Poaceae</taxon>
        <taxon>PACMAD clade</taxon>
        <taxon>Panicoideae</taxon>
        <taxon>Panicodae</taxon>
        <taxon>Paniceae</taxon>
        <taxon>Melinidinae</taxon>
        <taxon>Urochloa</taxon>
    </lineage>
</organism>
<keyword evidence="4 10" id="KW-0732">Signal</keyword>
<reference evidence="14" key="1">
    <citation type="submission" date="2024-06" db="EMBL/GenBank/DDBJ databases">
        <authorList>
            <person name="Ryan C."/>
        </authorList>
    </citation>
    <scope>NUCLEOTIDE SEQUENCE [LARGE SCALE GENOMIC DNA]</scope>
</reference>
<feature type="domain" description="Prolamin-like" evidence="11">
    <location>
        <begin position="63"/>
        <end position="127"/>
    </location>
</feature>
<keyword evidence="14" id="KW-1185">Reference proteome</keyword>
<evidence type="ECO:0000256" key="2">
    <source>
        <dbReference type="ARBA" id="ARBA00004613"/>
    </source>
</evidence>
<name>A0ABC8WLH8_9POAL</name>
<evidence type="ECO:0000256" key="4">
    <source>
        <dbReference type="ARBA" id="ARBA00022729"/>
    </source>
</evidence>
<evidence type="ECO:0000256" key="7">
    <source>
        <dbReference type="ARBA" id="ARBA00034457"/>
    </source>
</evidence>
<comment type="similarity">
    <text evidence="8">Belongs to the plant egg cell-secreted peptide family.</text>
</comment>
<comment type="function">
    <text evidence="7">Involved in the regulation of gamete interactions during the double fertilization and to prevent multiple-pollen tube attraction; mediates the redistribution of the gamete fusogen HAP2/GCS1 to the cell surface after secretion upon sperm arrival.</text>
</comment>
<dbReference type="PANTHER" id="PTHR35293">
    <property type="entry name" value="EGG CELL-SECRETED PROTEIN 1.5"/>
    <property type="match status" value="1"/>
</dbReference>
<evidence type="ECO:0000256" key="3">
    <source>
        <dbReference type="ARBA" id="ARBA00022525"/>
    </source>
</evidence>
<dbReference type="EMBL" id="OZ075122">
    <property type="protein sequence ID" value="CAL4911421.1"/>
    <property type="molecule type" value="Genomic_DNA"/>
</dbReference>
<dbReference type="Pfam" id="PF05617">
    <property type="entry name" value="Prolamin_like"/>
    <property type="match status" value="1"/>
</dbReference>
<evidence type="ECO:0000256" key="5">
    <source>
        <dbReference type="ARBA" id="ARBA00023279"/>
    </source>
</evidence>
<keyword evidence="3" id="KW-0964">Secreted</keyword>
<evidence type="ECO:0000313" key="12">
    <source>
        <dbReference type="EMBL" id="CAL4904047.1"/>
    </source>
</evidence>
<dbReference type="GO" id="GO:0009567">
    <property type="term" value="P:double fertilization forming a zygote and endosperm"/>
    <property type="evidence" value="ECO:0007669"/>
    <property type="project" value="UniProtKB-ARBA"/>
</dbReference>
<dbReference type="InterPro" id="IPR008502">
    <property type="entry name" value="Prolamin-like"/>
</dbReference>